<dbReference type="AlphaFoldDB" id="A0A2U2PJS9"/>
<proteinExistence type="predicted"/>
<evidence type="ECO:0008006" key="3">
    <source>
        <dbReference type="Google" id="ProtNLM"/>
    </source>
</evidence>
<comment type="caution">
    <text evidence="1">The sequence shown here is derived from an EMBL/GenBank/DDBJ whole genome shotgun (WGS) entry which is preliminary data.</text>
</comment>
<evidence type="ECO:0000313" key="2">
    <source>
        <dbReference type="Proteomes" id="UP000245647"/>
    </source>
</evidence>
<sequence>MNRFNKTGICAILICCAFNALGQKPIRVPLKKNNLRAVNREIEILSDEHKGRVVRVNAANNPGVVWINDLHFKSGSIEFDVKGKDVLQESFVGVAFHGSNDSTYESVYCRPFNFNAKDSVRKAHAVQYIALPDYDWPYLRKNFPGKYEAPVNSFIDPNDWFHVKVEVSGKLIRVFINGDRIPLPEIPPLREQLDGKVGFWVGDGSDGAFSNLVITGGQWFKK</sequence>
<dbReference type="EMBL" id="QEAS01000004">
    <property type="protein sequence ID" value="PWG81399.1"/>
    <property type="molecule type" value="Genomic_DNA"/>
</dbReference>
<name>A0A2U2PJS9_9SPHI</name>
<protein>
    <recommendedName>
        <fullName evidence="3">3-keto-disaccharide hydrolase domain-containing protein</fullName>
    </recommendedName>
</protein>
<gene>
    <name evidence="1" type="ORF">DDR33_06035</name>
</gene>
<dbReference type="Proteomes" id="UP000245647">
    <property type="component" value="Unassembled WGS sequence"/>
</dbReference>
<accession>A0A2U2PJS9</accession>
<dbReference type="RefSeq" id="WP_109414883.1">
    <property type="nucleotide sequence ID" value="NZ_QEAS01000004.1"/>
</dbReference>
<dbReference type="OrthoDB" id="118532at2"/>
<evidence type="ECO:0000313" key="1">
    <source>
        <dbReference type="EMBL" id="PWG81399.1"/>
    </source>
</evidence>
<keyword evidence="2" id="KW-1185">Reference proteome</keyword>
<dbReference type="Gene3D" id="2.60.120.560">
    <property type="entry name" value="Exo-inulinase, domain 1"/>
    <property type="match status" value="1"/>
</dbReference>
<reference evidence="1 2" key="1">
    <citation type="submission" date="2018-04" db="EMBL/GenBank/DDBJ databases">
        <title>Pedobacter chongqingensis sp. nov., isolated from a rottenly hemp rope.</title>
        <authorList>
            <person name="Cai Y."/>
        </authorList>
    </citation>
    <scope>NUCLEOTIDE SEQUENCE [LARGE SCALE GENOMIC DNA]</scope>
    <source>
        <strain evidence="1 2">FJ4-8</strain>
    </source>
</reference>
<organism evidence="1 2">
    <name type="scientific">Pararcticibacter amylolyticus</name>
    <dbReference type="NCBI Taxonomy" id="2173175"/>
    <lineage>
        <taxon>Bacteria</taxon>
        <taxon>Pseudomonadati</taxon>
        <taxon>Bacteroidota</taxon>
        <taxon>Sphingobacteriia</taxon>
        <taxon>Sphingobacteriales</taxon>
        <taxon>Sphingobacteriaceae</taxon>
        <taxon>Pararcticibacter</taxon>
    </lineage>
</organism>